<protein>
    <submittedName>
        <fullName evidence="1">Uncharacterized protein</fullName>
    </submittedName>
</protein>
<organism evidence="1">
    <name type="scientific">hydrothermal vent metagenome</name>
    <dbReference type="NCBI Taxonomy" id="652676"/>
    <lineage>
        <taxon>unclassified sequences</taxon>
        <taxon>metagenomes</taxon>
        <taxon>ecological metagenomes</taxon>
    </lineage>
</organism>
<proteinExistence type="predicted"/>
<sequence>MASRDKSYSNAQYRTLNTLPKSLRGPVAELLALKALEQENSAAARRLYDIAAVAYAGEETPGLVILRAVLPDDGAEGHPPQDDRVQEKLAVVAQTPGPYRSRALGVLAEEFERKATIAYDGFFDDLAEQALMSAASRGEIDAAISGAKALAAAGRIGAAFTQLRRVKEIAPQTAQATGFIARSMIATALASDEPAQRLAAIDYYFEYTDLFGAEADDNEMRLAIADTLASMGAPKLAARATSKIPSEQRADADMIVANAYLSAGDAAAALALANKNPDHDGFAEVILRAGAKLDDKALLRKTARQLLQRRKMDVRKTALLWRAEEWRSTADSFASLPPEQLDIKTASAYVLTVLKTGGKALPASAKQALSANKNYARALEHMFTKAPAFNFRNAKKIDAFITGVSWETEFFRRGMRDE</sequence>
<evidence type="ECO:0000313" key="1">
    <source>
        <dbReference type="EMBL" id="VAV94880.1"/>
    </source>
</evidence>
<dbReference type="EMBL" id="UOEH01000150">
    <property type="protein sequence ID" value="VAV94880.1"/>
    <property type="molecule type" value="Genomic_DNA"/>
</dbReference>
<accession>A0A3B0RNL8</accession>
<reference evidence="1" key="1">
    <citation type="submission" date="2018-06" db="EMBL/GenBank/DDBJ databases">
        <authorList>
            <person name="Zhirakovskaya E."/>
        </authorList>
    </citation>
    <scope>NUCLEOTIDE SEQUENCE</scope>
</reference>
<dbReference type="AlphaFoldDB" id="A0A3B0RNL8"/>
<gene>
    <name evidence="1" type="ORF">MNBD_ALPHA05-1687</name>
</gene>
<name>A0A3B0RNL8_9ZZZZ</name>